<sequence>MTQTSNRLLDELARLMTDAVGATQGVRREVEAMMRSRAERLIEQMDLVHREDFEAMRQLAQTTREDLDTLTTRLAKIEAQLAALSVADATHSRG</sequence>
<dbReference type="STRING" id="1827387.A4S15_03760"/>
<reference evidence="2 3" key="1">
    <citation type="journal article" date="2017" name="Water Res.">
        <title>Comammox in drinking water systems.</title>
        <authorList>
            <person name="Wang Y."/>
            <person name="Ma L."/>
            <person name="Mao Y."/>
            <person name="Jiang X."/>
            <person name="Xia Y."/>
            <person name="Yu K."/>
            <person name="Li B."/>
            <person name="Zhang T."/>
        </authorList>
    </citation>
    <scope>NUCLEOTIDE SEQUENCE [LARGE SCALE GENOMIC DNA]</scope>
    <source>
        <strain evidence="2">SG_bin8</strain>
    </source>
</reference>
<evidence type="ECO:0000313" key="2">
    <source>
        <dbReference type="EMBL" id="OQW54719.1"/>
    </source>
</evidence>
<gene>
    <name evidence="2" type="ORF">A4S15_03760</name>
</gene>
<comment type="caution">
    <text evidence="2">The sequence shown here is derived from an EMBL/GenBank/DDBJ whole genome shotgun (WGS) entry which is preliminary data.</text>
</comment>
<proteinExistence type="predicted"/>
<dbReference type="AlphaFoldDB" id="A0A1W9I4W0"/>
<dbReference type="Proteomes" id="UP000192872">
    <property type="component" value="Unassembled WGS sequence"/>
</dbReference>
<dbReference type="InterPro" id="IPR007475">
    <property type="entry name" value="UbiK"/>
</dbReference>
<dbReference type="RefSeq" id="WP_376801489.1">
    <property type="nucleotide sequence ID" value="NZ_DBNB01000012.1"/>
</dbReference>
<protein>
    <submittedName>
        <fullName evidence="2">Pyrroline-5-carboxylate reductase</fullName>
    </submittedName>
</protein>
<feature type="coiled-coil region" evidence="1">
    <location>
        <begin position="60"/>
        <end position="87"/>
    </location>
</feature>
<name>A0A1W9I4W0_9HYPH</name>
<dbReference type="Pfam" id="PF04380">
    <property type="entry name" value="BMFP"/>
    <property type="match status" value="1"/>
</dbReference>
<organism evidence="2 3">
    <name type="scientific">Candidatus Raskinella chloraquaticus</name>
    <dbReference type="NCBI Taxonomy" id="1951219"/>
    <lineage>
        <taxon>Bacteria</taxon>
        <taxon>Pseudomonadati</taxon>
        <taxon>Pseudomonadota</taxon>
        <taxon>Alphaproteobacteria</taxon>
        <taxon>Hyphomicrobiales</taxon>
        <taxon>Phreatobacteraceae</taxon>
        <taxon>Candidatus Raskinella</taxon>
    </lineage>
</organism>
<dbReference type="EMBL" id="LWDL01000001">
    <property type="protein sequence ID" value="OQW54719.1"/>
    <property type="molecule type" value="Genomic_DNA"/>
</dbReference>
<evidence type="ECO:0000313" key="3">
    <source>
        <dbReference type="Proteomes" id="UP000192872"/>
    </source>
</evidence>
<evidence type="ECO:0000256" key="1">
    <source>
        <dbReference type="SAM" id="Coils"/>
    </source>
</evidence>
<keyword evidence="1" id="KW-0175">Coiled coil</keyword>
<accession>A0A1W9I4W0</accession>